<dbReference type="eggNOG" id="ENOG502T47V">
    <property type="taxonomic scope" value="Eukaryota"/>
</dbReference>
<accession>A0A0C4DY01</accession>
<dbReference type="EnsemblFungi" id="MAPG_04909T0">
    <property type="protein sequence ID" value="MAPG_04909T0"/>
    <property type="gene ID" value="MAPG_04909"/>
</dbReference>
<dbReference type="EMBL" id="GL876969">
    <property type="protein sequence ID" value="KLU85889.1"/>
    <property type="molecule type" value="Genomic_DNA"/>
</dbReference>
<evidence type="ECO:0008006" key="5">
    <source>
        <dbReference type="Google" id="ProtNLM"/>
    </source>
</evidence>
<evidence type="ECO:0000256" key="1">
    <source>
        <dbReference type="SAM" id="SignalP"/>
    </source>
</evidence>
<feature type="signal peptide" evidence="1">
    <location>
        <begin position="1"/>
        <end position="15"/>
    </location>
</feature>
<dbReference type="OMA" id="YAFNSRS"/>
<gene>
    <name evidence="2" type="ORF">MAPG_04909</name>
</gene>
<reference evidence="3" key="5">
    <citation type="submission" date="2015-06" db="UniProtKB">
        <authorList>
            <consortium name="EnsemblFungi"/>
        </authorList>
    </citation>
    <scope>IDENTIFICATION</scope>
    <source>
        <strain evidence="3">ATCC 64411</strain>
    </source>
</reference>
<keyword evidence="4" id="KW-1185">Reference proteome</keyword>
<keyword evidence="1" id="KW-0732">Signal</keyword>
<evidence type="ECO:0000313" key="4">
    <source>
        <dbReference type="Proteomes" id="UP000011715"/>
    </source>
</evidence>
<sequence>MQFLSALLLAGSASAASLQARQYPLLYVSNFTAACIPHSVRCTYSFGLDSQPSLGWKPTACNITLNGPDRLPNVTQAACERTFHFDVNTTAADAGLDLTVWQWPNSRTYQNYCHHIPGDQLIIEDHGAVQTQRYIGPTDFQVTVADCHNS</sequence>
<organism evidence="3 4">
    <name type="scientific">Magnaporthiopsis poae (strain ATCC 64411 / 73-15)</name>
    <name type="common">Kentucky bluegrass fungus</name>
    <name type="synonym">Magnaporthe poae</name>
    <dbReference type="NCBI Taxonomy" id="644358"/>
    <lineage>
        <taxon>Eukaryota</taxon>
        <taxon>Fungi</taxon>
        <taxon>Dikarya</taxon>
        <taxon>Ascomycota</taxon>
        <taxon>Pezizomycotina</taxon>
        <taxon>Sordariomycetes</taxon>
        <taxon>Sordariomycetidae</taxon>
        <taxon>Magnaporthales</taxon>
        <taxon>Magnaporthaceae</taxon>
        <taxon>Magnaporthiopsis</taxon>
    </lineage>
</organism>
<reference evidence="2" key="1">
    <citation type="submission" date="2010-05" db="EMBL/GenBank/DDBJ databases">
        <title>The Genome Sequence of Magnaporthe poae strain ATCC 64411.</title>
        <authorList>
            <consortium name="The Broad Institute Genome Sequencing Platform"/>
            <consortium name="Broad Institute Genome Sequencing Center for Infectious Disease"/>
            <person name="Ma L.-J."/>
            <person name="Dead R."/>
            <person name="Young S."/>
            <person name="Zeng Q."/>
            <person name="Koehrsen M."/>
            <person name="Alvarado L."/>
            <person name="Berlin A."/>
            <person name="Chapman S.B."/>
            <person name="Chen Z."/>
            <person name="Freedman E."/>
            <person name="Gellesch M."/>
            <person name="Goldberg J."/>
            <person name="Griggs A."/>
            <person name="Gujja S."/>
            <person name="Heilman E.R."/>
            <person name="Heiman D."/>
            <person name="Hepburn T."/>
            <person name="Howarth C."/>
            <person name="Jen D."/>
            <person name="Larson L."/>
            <person name="Mehta T."/>
            <person name="Neiman D."/>
            <person name="Pearson M."/>
            <person name="Roberts A."/>
            <person name="Saif S."/>
            <person name="Shea T."/>
            <person name="Shenoy N."/>
            <person name="Sisk P."/>
            <person name="Stolte C."/>
            <person name="Sykes S."/>
            <person name="Walk T."/>
            <person name="White J."/>
            <person name="Yandava C."/>
            <person name="Haas B."/>
            <person name="Nusbaum C."/>
            <person name="Birren B."/>
        </authorList>
    </citation>
    <scope>NUCLEOTIDE SEQUENCE</scope>
    <source>
        <strain evidence="2">ATCC 64411</strain>
    </source>
</reference>
<evidence type="ECO:0000313" key="2">
    <source>
        <dbReference type="EMBL" id="KLU85889.1"/>
    </source>
</evidence>
<dbReference type="OrthoDB" id="3679184at2759"/>
<proteinExistence type="predicted"/>
<protein>
    <recommendedName>
        <fullName evidence="5">Hypersensitive response-inducing protein</fullName>
    </recommendedName>
</protein>
<dbReference type="VEuPathDB" id="FungiDB:MAPG_04909"/>
<reference evidence="2" key="3">
    <citation type="submission" date="2011-03" db="EMBL/GenBank/DDBJ databases">
        <title>Annotation of Magnaporthe poae ATCC 64411.</title>
        <authorList>
            <person name="Ma L.-J."/>
            <person name="Dead R."/>
            <person name="Young S.K."/>
            <person name="Zeng Q."/>
            <person name="Gargeya S."/>
            <person name="Fitzgerald M."/>
            <person name="Haas B."/>
            <person name="Abouelleil A."/>
            <person name="Alvarado L."/>
            <person name="Arachchi H.M."/>
            <person name="Berlin A."/>
            <person name="Brown A."/>
            <person name="Chapman S.B."/>
            <person name="Chen Z."/>
            <person name="Dunbar C."/>
            <person name="Freedman E."/>
            <person name="Gearin G."/>
            <person name="Gellesch M."/>
            <person name="Goldberg J."/>
            <person name="Griggs A."/>
            <person name="Gujja S."/>
            <person name="Heiman D."/>
            <person name="Howarth C."/>
            <person name="Larson L."/>
            <person name="Lui A."/>
            <person name="MacDonald P.J.P."/>
            <person name="Mehta T."/>
            <person name="Montmayeur A."/>
            <person name="Murphy C."/>
            <person name="Neiman D."/>
            <person name="Pearson M."/>
            <person name="Priest M."/>
            <person name="Roberts A."/>
            <person name="Saif S."/>
            <person name="Shea T."/>
            <person name="Shenoy N."/>
            <person name="Sisk P."/>
            <person name="Stolte C."/>
            <person name="Sykes S."/>
            <person name="Yandava C."/>
            <person name="Wortman J."/>
            <person name="Nusbaum C."/>
            <person name="Birren B."/>
        </authorList>
    </citation>
    <scope>NUCLEOTIDE SEQUENCE</scope>
    <source>
        <strain evidence="2">ATCC 64411</strain>
    </source>
</reference>
<dbReference type="EMBL" id="ADBL01001144">
    <property type="status" value="NOT_ANNOTATED_CDS"/>
    <property type="molecule type" value="Genomic_DNA"/>
</dbReference>
<reference evidence="3" key="4">
    <citation type="journal article" date="2015" name="G3 (Bethesda)">
        <title>Genome sequences of three phytopathogenic species of the Magnaporthaceae family of fungi.</title>
        <authorList>
            <person name="Okagaki L.H."/>
            <person name="Nunes C.C."/>
            <person name="Sailsbery J."/>
            <person name="Clay B."/>
            <person name="Brown D."/>
            <person name="John T."/>
            <person name="Oh Y."/>
            <person name="Young N."/>
            <person name="Fitzgerald M."/>
            <person name="Haas B.J."/>
            <person name="Zeng Q."/>
            <person name="Young S."/>
            <person name="Adiconis X."/>
            <person name="Fan L."/>
            <person name="Levin J.Z."/>
            <person name="Mitchell T.K."/>
            <person name="Okubara P.A."/>
            <person name="Farman M.L."/>
            <person name="Kohn L.M."/>
            <person name="Birren B."/>
            <person name="Ma L.-J."/>
            <person name="Dean R.A."/>
        </authorList>
    </citation>
    <scope>NUCLEOTIDE SEQUENCE</scope>
    <source>
        <strain evidence="3">ATCC 64411 / 73-15</strain>
    </source>
</reference>
<dbReference type="Proteomes" id="UP000011715">
    <property type="component" value="Unassembled WGS sequence"/>
</dbReference>
<dbReference type="AlphaFoldDB" id="A0A0C4DY01"/>
<evidence type="ECO:0000313" key="3">
    <source>
        <dbReference type="EnsemblFungi" id="MAPG_04909T0"/>
    </source>
</evidence>
<name>A0A0C4DY01_MAGP6</name>
<reference evidence="4" key="2">
    <citation type="submission" date="2010-05" db="EMBL/GenBank/DDBJ databases">
        <title>The genome sequence of Magnaporthe poae strain ATCC 64411.</title>
        <authorList>
            <person name="Ma L.-J."/>
            <person name="Dead R."/>
            <person name="Young S."/>
            <person name="Zeng Q."/>
            <person name="Koehrsen M."/>
            <person name="Alvarado L."/>
            <person name="Berlin A."/>
            <person name="Chapman S.B."/>
            <person name="Chen Z."/>
            <person name="Freedman E."/>
            <person name="Gellesch M."/>
            <person name="Goldberg J."/>
            <person name="Griggs A."/>
            <person name="Gujja S."/>
            <person name="Heilman E.R."/>
            <person name="Heiman D."/>
            <person name="Hepburn T."/>
            <person name="Howarth C."/>
            <person name="Jen D."/>
            <person name="Larson L."/>
            <person name="Mehta T."/>
            <person name="Neiman D."/>
            <person name="Pearson M."/>
            <person name="Roberts A."/>
            <person name="Saif S."/>
            <person name="Shea T."/>
            <person name="Shenoy N."/>
            <person name="Sisk P."/>
            <person name="Stolte C."/>
            <person name="Sykes S."/>
            <person name="Walk T."/>
            <person name="White J."/>
            <person name="Yandava C."/>
            <person name="Haas B."/>
            <person name="Nusbaum C."/>
            <person name="Birren B."/>
        </authorList>
    </citation>
    <scope>NUCLEOTIDE SEQUENCE [LARGE SCALE GENOMIC DNA]</scope>
    <source>
        <strain evidence="4">ATCC 64411 / 73-15</strain>
    </source>
</reference>
<feature type="chain" id="PRO_5011847302" description="Hypersensitive response-inducing protein" evidence="1">
    <location>
        <begin position="16"/>
        <end position="150"/>
    </location>
</feature>